<sequence>MEKLRRVLSGQDDEEQDLTAQRNWVAMASQWHETLRSILHPWKPRCIGQYLLFNGTSVPVEEEGAGLALLHIAVLVNDLRWSHGLRTPGRCPAAEVATVGDVDICPTSRMQADAVLKCCSSLIS</sequence>
<dbReference type="Proteomes" id="UP001623349">
    <property type="component" value="Unassembled WGS sequence"/>
</dbReference>
<name>A0ABQ0FN84_APOSI</name>
<comment type="caution">
    <text evidence="1">The sequence shown here is derived from an EMBL/GenBank/DDBJ whole genome shotgun (WGS) entry which is preliminary data.</text>
</comment>
<gene>
    <name evidence="1" type="ORF">APTSU1_001574400</name>
</gene>
<evidence type="ECO:0000313" key="2">
    <source>
        <dbReference type="Proteomes" id="UP001623349"/>
    </source>
</evidence>
<keyword evidence="2" id="KW-1185">Reference proteome</keyword>
<evidence type="ECO:0000313" key="1">
    <source>
        <dbReference type="EMBL" id="GAB1300506.1"/>
    </source>
</evidence>
<organism evidence="1 2">
    <name type="scientific">Apodemus speciosus</name>
    <name type="common">Large Japanese field mouse</name>
    <dbReference type="NCBI Taxonomy" id="105296"/>
    <lineage>
        <taxon>Eukaryota</taxon>
        <taxon>Metazoa</taxon>
        <taxon>Chordata</taxon>
        <taxon>Craniata</taxon>
        <taxon>Vertebrata</taxon>
        <taxon>Euteleostomi</taxon>
        <taxon>Mammalia</taxon>
        <taxon>Eutheria</taxon>
        <taxon>Euarchontoglires</taxon>
        <taxon>Glires</taxon>
        <taxon>Rodentia</taxon>
        <taxon>Myomorpha</taxon>
        <taxon>Muroidea</taxon>
        <taxon>Muridae</taxon>
        <taxon>Murinae</taxon>
        <taxon>Apodemus</taxon>
    </lineage>
</organism>
<proteinExistence type="predicted"/>
<protein>
    <submittedName>
        <fullName evidence="1">Vesicle transport protein SFT2A</fullName>
    </submittedName>
</protein>
<accession>A0ABQ0FN84</accession>
<reference evidence="1 2" key="1">
    <citation type="submission" date="2024-08" db="EMBL/GenBank/DDBJ databases">
        <title>The draft genome of Apodemus speciosus.</title>
        <authorList>
            <person name="Nabeshima K."/>
            <person name="Suzuki S."/>
            <person name="Onuma M."/>
        </authorList>
    </citation>
    <scope>NUCLEOTIDE SEQUENCE [LARGE SCALE GENOMIC DNA]</scope>
    <source>
        <strain evidence="1">IB14-021</strain>
    </source>
</reference>
<dbReference type="EMBL" id="BAAFST010000017">
    <property type="protein sequence ID" value="GAB1300506.1"/>
    <property type="molecule type" value="Genomic_DNA"/>
</dbReference>